<feature type="transmembrane region" description="Helical" evidence="1">
    <location>
        <begin position="43"/>
        <end position="59"/>
    </location>
</feature>
<dbReference type="PANTHER" id="PTHR33115">
    <property type="entry name" value="ARM REPEAT SUPERFAMILY PROTEIN"/>
    <property type="match status" value="1"/>
</dbReference>
<keyword evidence="3" id="KW-1185">Reference proteome</keyword>
<sequence length="134" mass="15209">MFFVVQALEGLDKAARVFEKLVLVWGKAVLLGGFVVTLEMKDFEFIALICLFIFMRISCRSHMPELSRVMHLVSVMTCVFSVVFSTMQLVSQHFGETAETYKATRNLALNAFYGMAVTHALVNIVYHALYLVLY</sequence>
<feature type="transmembrane region" description="Helical" evidence="1">
    <location>
        <begin position="71"/>
        <end position="91"/>
    </location>
</feature>
<dbReference type="Proteomes" id="UP000623129">
    <property type="component" value="Unassembled WGS sequence"/>
</dbReference>
<proteinExistence type="predicted"/>
<protein>
    <submittedName>
        <fullName evidence="2">Uncharacterized protein</fullName>
    </submittedName>
</protein>
<keyword evidence="1" id="KW-0812">Transmembrane</keyword>
<comment type="caution">
    <text evidence="2">The sequence shown here is derived from an EMBL/GenBank/DDBJ whole genome shotgun (WGS) entry which is preliminary data.</text>
</comment>
<dbReference type="AlphaFoldDB" id="A0A833RLX4"/>
<gene>
    <name evidence="2" type="ORF">FCM35_KLT17093</name>
</gene>
<feature type="transmembrane region" description="Helical" evidence="1">
    <location>
        <begin position="111"/>
        <end position="133"/>
    </location>
</feature>
<organism evidence="2 3">
    <name type="scientific">Carex littledalei</name>
    <dbReference type="NCBI Taxonomy" id="544730"/>
    <lineage>
        <taxon>Eukaryota</taxon>
        <taxon>Viridiplantae</taxon>
        <taxon>Streptophyta</taxon>
        <taxon>Embryophyta</taxon>
        <taxon>Tracheophyta</taxon>
        <taxon>Spermatophyta</taxon>
        <taxon>Magnoliopsida</taxon>
        <taxon>Liliopsida</taxon>
        <taxon>Poales</taxon>
        <taxon>Cyperaceae</taxon>
        <taxon>Cyperoideae</taxon>
        <taxon>Cariceae</taxon>
        <taxon>Carex</taxon>
        <taxon>Carex subgen. Euthyceras</taxon>
    </lineage>
</organism>
<reference evidence="2" key="1">
    <citation type="submission" date="2020-01" db="EMBL/GenBank/DDBJ databases">
        <title>Genome sequence of Kobresia littledalei, the first chromosome-level genome in the family Cyperaceae.</title>
        <authorList>
            <person name="Qu G."/>
        </authorList>
    </citation>
    <scope>NUCLEOTIDE SEQUENCE</scope>
    <source>
        <strain evidence="2">C.B.Clarke</strain>
        <tissue evidence="2">Leaf</tissue>
    </source>
</reference>
<feature type="transmembrane region" description="Helical" evidence="1">
    <location>
        <begin position="21"/>
        <end position="37"/>
    </location>
</feature>
<evidence type="ECO:0000313" key="3">
    <source>
        <dbReference type="Proteomes" id="UP000623129"/>
    </source>
</evidence>
<name>A0A833RLX4_9POAL</name>
<evidence type="ECO:0000313" key="2">
    <source>
        <dbReference type="EMBL" id="KAF3338256.1"/>
    </source>
</evidence>
<evidence type="ECO:0000256" key="1">
    <source>
        <dbReference type="SAM" id="Phobius"/>
    </source>
</evidence>
<keyword evidence="1" id="KW-0472">Membrane</keyword>
<keyword evidence="1" id="KW-1133">Transmembrane helix</keyword>
<accession>A0A833RLX4</accession>
<dbReference type="PANTHER" id="PTHR33115:SF50">
    <property type="entry name" value="ARM REPEAT SUPERFAMILY PROTEIN"/>
    <property type="match status" value="1"/>
</dbReference>
<dbReference type="EMBL" id="SWLB01000005">
    <property type="protein sequence ID" value="KAF3338256.1"/>
    <property type="molecule type" value="Genomic_DNA"/>
</dbReference>